<dbReference type="SUPFAM" id="SSF55874">
    <property type="entry name" value="ATPase domain of HSP90 chaperone/DNA topoisomerase II/histidine kinase"/>
    <property type="match status" value="1"/>
</dbReference>
<dbReference type="CDD" id="cd00082">
    <property type="entry name" value="HisKA"/>
    <property type="match status" value="1"/>
</dbReference>
<evidence type="ECO:0000256" key="5">
    <source>
        <dbReference type="ARBA" id="ARBA00022777"/>
    </source>
</evidence>
<dbReference type="PRINTS" id="PR00344">
    <property type="entry name" value="BCTRLSENSOR"/>
</dbReference>
<evidence type="ECO:0000313" key="12">
    <source>
        <dbReference type="Proteomes" id="UP000289857"/>
    </source>
</evidence>
<dbReference type="SMART" id="SM00086">
    <property type="entry name" value="PAC"/>
    <property type="match status" value="2"/>
</dbReference>
<comment type="catalytic activity">
    <reaction evidence="1">
        <text>ATP + protein L-histidine = ADP + protein N-phospho-L-histidine.</text>
        <dbReference type="EC" id="2.7.13.3"/>
    </reaction>
</comment>
<evidence type="ECO:0000259" key="10">
    <source>
        <dbReference type="PROSITE" id="PS50113"/>
    </source>
</evidence>
<dbReference type="Pfam" id="PF13426">
    <property type="entry name" value="PAS_9"/>
    <property type="match status" value="1"/>
</dbReference>
<dbReference type="GO" id="GO:0000166">
    <property type="term" value="F:nucleotide binding"/>
    <property type="evidence" value="ECO:0007669"/>
    <property type="project" value="UniProtKB-KW"/>
</dbReference>
<keyword evidence="2" id="KW-0597">Phosphoprotein</keyword>
<evidence type="ECO:0000256" key="7">
    <source>
        <dbReference type="SAM" id="Coils"/>
    </source>
</evidence>
<dbReference type="AlphaFoldDB" id="A0A4Q1KCP0"/>
<dbReference type="GO" id="GO:0000155">
    <property type="term" value="F:phosphorelay sensor kinase activity"/>
    <property type="evidence" value="ECO:0007669"/>
    <property type="project" value="InterPro"/>
</dbReference>
<dbReference type="InterPro" id="IPR000700">
    <property type="entry name" value="PAS-assoc_C"/>
</dbReference>
<dbReference type="SUPFAM" id="SSF55785">
    <property type="entry name" value="PYP-like sensor domain (PAS domain)"/>
    <property type="match status" value="3"/>
</dbReference>
<dbReference type="Gene3D" id="1.10.287.130">
    <property type="match status" value="1"/>
</dbReference>
<dbReference type="PANTHER" id="PTHR43304:SF1">
    <property type="entry name" value="PAC DOMAIN-CONTAINING PROTEIN"/>
    <property type="match status" value="1"/>
</dbReference>
<feature type="coiled-coil region" evidence="7">
    <location>
        <begin position="539"/>
        <end position="570"/>
    </location>
</feature>
<evidence type="ECO:0000256" key="2">
    <source>
        <dbReference type="ARBA" id="ARBA00022553"/>
    </source>
</evidence>
<dbReference type="SMART" id="SM00387">
    <property type="entry name" value="HATPase_c"/>
    <property type="match status" value="1"/>
</dbReference>
<dbReference type="InterPro" id="IPR036097">
    <property type="entry name" value="HisK_dim/P_sf"/>
</dbReference>
<keyword evidence="6" id="KW-0141">cGMP biosynthesis</keyword>
<evidence type="ECO:0000259" key="8">
    <source>
        <dbReference type="PROSITE" id="PS50109"/>
    </source>
</evidence>
<dbReference type="SMART" id="SM00388">
    <property type="entry name" value="HisKA"/>
    <property type="match status" value="1"/>
</dbReference>
<dbReference type="PROSITE" id="PS50112">
    <property type="entry name" value="PAS"/>
    <property type="match status" value="3"/>
</dbReference>
<dbReference type="NCBIfam" id="TIGR00229">
    <property type="entry name" value="sensory_box"/>
    <property type="match status" value="3"/>
</dbReference>
<dbReference type="Gene3D" id="3.30.450.260">
    <property type="entry name" value="Haem NO binding associated domain"/>
    <property type="match status" value="1"/>
</dbReference>
<keyword evidence="4" id="KW-0547">Nucleotide-binding</keyword>
<evidence type="ECO:0000313" key="11">
    <source>
        <dbReference type="EMBL" id="RXR24665.1"/>
    </source>
</evidence>
<evidence type="ECO:0000256" key="4">
    <source>
        <dbReference type="ARBA" id="ARBA00022741"/>
    </source>
</evidence>
<keyword evidence="5" id="KW-0418">Kinase</keyword>
<keyword evidence="12" id="KW-1185">Reference proteome</keyword>
<keyword evidence="7" id="KW-0175">Coiled coil</keyword>
<dbReference type="CDD" id="cd00130">
    <property type="entry name" value="PAS"/>
    <property type="match status" value="2"/>
</dbReference>
<dbReference type="PROSITE" id="PS50109">
    <property type="entry name" value="HIS_KIN"/>
    <property type="match status" value="1"/>
</dbReference>
<dbReference type="InterPro" id="IPR013656">
    <property type="entry name" value="PAS_4"/>
</dbReference>
<dbReference type="Pfam" id="PF08448">
    <property type="entry name" value="PAS_4"/>
    <property type="match status" value="1"/>
</dbReference>
<dbReference type="Gene3D" id="3.30.450.20">
    <property type="entry name" value="PAS domain"/>
    <property type="match status" value="3"/>
</dbReference>
<dbReference type="InterPro" id="IPR004358">
    <property type="entry name" value="Sig_transdc_His_kin-like_C"/>
</dbReference>
<dbReference type="InterPro" id="IPR036890">
    <property type="entry name" value="HATPase_C_sf"/>
</dbReference>
<dbReference type="GO" id="GO:0004383">
    <property type="term" value="F:guanylate cyclase activity"/>
    <property type="evidence" value="ECO:0007669"/>
    <property type="project" value="InterPro"/>
</dbReference>
<dbReference type="Pfam" id="PF00512">
    <property type="entry name" value="HisKA"/>
    <property type="match status" value="1"/>
</dbReference>
<dbReference type="EMBL" id="SBKN01000001">
    <property type="protein sequence ID" value="RXR24665.1"/>
    <property type="molecule type" value="Genomic_DNA"/>
</dbReference>
<dbReference type="InterPro" id="IPR003594">
    <property type="entry name" value="HATPase_dom"/>
</dbReference>
<dbReference type="InterPro" id="IPR011645">
    <property type="entry name" value="HNOB_dom_associated"/>
</dbReference>
<protein>
    <submittedName>
        <fullName evidence="11">PAS domain S-box protein</fullName>
    </submittedName>
</protein>
<feature type="domain" description="PAS" evidence="9">
    <location>
        <begin position="294"/>
        <end position="331"/>
    </location>
</feature>
<dbReference type="PROSITE" id="PS50113">
    <property type="entry name" value="PAC"/>
    <property type="match status" value="2"/>
</dbReference>
<dbReference type="Proteomes" id="UP000289857">
    <property type="component" value="Unassembled WGS sequence"/>
</dbReference>
<feature type="domain" description="PAS" evidence="9">
    <location>
        <begin position="423"/>
        <end position="496"/>
    </location>
</feature>
<evidence type="ECO:0000259" key="9">
    <source>
        <dbReference type="PROSITE" id="PS50112"/>
    </source>
</evidence>
<dbReference type="SMART" id="SM00091">
    <property type="entry name" value="PAS"/>
    <property type="match status" value="3"/>
</dbReference>
<dbReference type="Pfam" id="PF13188">
    <property type="entry name" value="PAS_8"/>
    <property type="match status" value="1"/>
</dbReference>
<reference evidence="12" key="1">
    <citation type="submission" date="2019-01" db="EMBL/GenBank/DDBJ databases">
        <title>Cytophagaceae bacterium strain CAR-16.</title>
        <authorList>
            <person name="Chen W.-M."/>
        </authorList>
    </citation>
    <scope>NUCLEOTIDE SEQUENCE [LARGE SCALE GENOMIC DNA]</scope>
    <source>
        <strain evidence="12">WWJ-16</strain>
    </source>
</reference>
<organism evidence="11 12">
    <name type="scientific">Flavobacterium stagni</name>
    <dbReference type="NCBI Taxonomy" id="2506421"/>
    <lineage>
        <taxon>Bacteria</taxon>
        <taxon>Pseudomonadati</taxon>
        <taxon>Bacteroidota</taxon>
        <taxon>Flavobacteriia</taxon>
        <taxon>Flavobacteriales</taxon>
        <taxon>Flavobacteriaceae</taxon>
        <taxon>Flavobacterium</taxon>
    </lineage>
</organism>
<dbReference type="Gene3D" id="3.30.565.10">
    <property type="entry name" value="Histidine kinase-like ATPase, C-terminal domain"/>
    <property type="match status" value="1"/>
</dbReference>
<evidence type="ECO:0000256" key="6">
    <source>
        <dbReference type="ARBA" id="ARBA00023293"/>
    </source>
</evidence>
<dbReference type="PANTHER" id="PTHR43304">
    <property type="entry name" value="PHYTOCHROME-LIKE PROTEIN CPH1"/>
    <property type="match status" value="1"/>
</dbReference>
<dbReference type="InterPro" id="IPR005467">
    <property type="entry name" value="His_kinase_dom"/>
</dbReference>
<feature type="domain" description="PAC" evidence="10">
    <location>
        <begin position="496"/>
        <end position="548"/>
    </location>
</feature>
<accession>A0A4Q1KCP0</accession>
<comment type="caution">
    <text evidence="11">The sequence shown here is derived from an EMBL/GenBank/DDBJ whole genome shotgun (WGS) entry which is preliminary data.</text>
</comment>
<dbReference type="InterPro" id="IPR000014">
    <property type="entry name" value="PAS"/>
</dbReference>
<sequence length="781" mass="90920">MMDKGFYFDQQSFSTLFPFYFIMDKQQRILNFGPSLKKMIPELNYNDSFDLFFHFKSPIFLKNAAEITVEKLEGTLIVLTVLNHTKTFLRGQMIPYGDDILFIGSPWVSSIDELAEKKLEMTDFAIHDTSIDMLNMLRSLEISNNDLKYMVHAITSQKRELQRDKEEIKKLSLVVSTNENGVVLTDINGEVFWVNEAYMSMTGYREESVIGNTLYRLGVSEFTDKTVLDKMLEAFRKAEVFDYEVIHKRADESFFWARIKGHPVFDNLGNFIEYYTMIEDITHEKEMQDRLKESEQRLRSLILNLHDGILLEDENRKILLVNQKFCSMFGIPVAPELLIGSDCTNSAEESKDYFKDNTHFISRIEQILSDKQPVLHEVLELVDGRVFSRSYIPVVIDNVHKGHLWTYEDISLERHFQDSLNNEKEKYRRIIENMNIGLLEVDNDDRILMANQRFCTMSGYTPEELEGKKGVDVFLNEDTKRLLTEKSQLRRSKISDSYELEVRGSDGEERVWLVSGGPNYDLTGSVIGSIGLHFDITETRNLEIQREQLLERLERQNRQLNEYAQIVSHDLKSPLRSIHSLITFIKEDNDKEFNEQTAKYFNLIQEKVEKMELLIQGILAYSKIDSPTSRKESIDLNDLVRSIESIIYIPNHISLQIKRPLPTVKEDLFRMQQLFLNLISNAINYNDKSIGFVEIDVEEEPLRYIFSVRDNGIGISTRNQSRIFKMFESINGNEKSTGIGLNIVKKILENIGEEIWLISEEGVGTTFYFTLQKHDKRNPKS</sequence>
<keyword evidence="3" id="KW-0808">Transferase</keyword>
<feature type="domain" description="PAS" evidence="9">
    <location>
        <begin position="167"/>
        <end position="238"/>
    </location>
</feature>
<dbReference type="InterPro" id="IPR035965">
    <property type="entry name" value="PAS-like_dom_sf"/>
</dbReference>
<dbReference type="OrthoDB" id="9781208at2"/>
<dbReference type="RefSeq" id="WP_129460643.1">
    <property type="nucleotide sequence ID" value="NZ_SBKN01000001.1"/>
</dbReference>
<evidence type="ECO:0000256" key="3">
    <source>
        <dbReference type="ARBA" id="ARBA00022679"/>
    </source>
</evidence>
<dbReference type="Pfam" id="PF02518">
    <property type="entry name" value="HATPase_c"/>
    <property type="match status" value="1"/>
</dbReference>
<dbReference type="InterPro" id="IPR052162">
    <property type="entry name" value="Sensor_kinase/Photoreceptor"/>
</dbReference>
<dbReference type="SUPFAM" id="SSF47384">
    <property type="entry name" value="Homodimeric domain of signal transducing histidine kinase"/>
    <property type="match status" value="1"/>
</dbReference>
<proteinExistence type="predicted"/>
<dbReference type="InterPro" id="IPR003661">
    <property type="entry name" value="HisK_dim/P_dom"/>
</dbReference>
<dbReference type="InterPro" id="IPR001610">
    <property type="entry name" value="PAC"/>
</dbReference>
<name>A0A4Q1KCP0_9FLAO</name>
<gene>
    <name evidence="11" type="ORF">EQG61_04250</name>
</gene>
<dbReference type="Pfam" id="PF07701">
    <property type="entry name" value="HNOBA"/>
    <property type="match status" value="1"/>
</dbReference>
<dbReference type="InterPro" id="IPR042463">
    <property type="entry name" value="HNOB_dom_associated_sf"/>
</dbReference>
<feature type="domain" description="Histidine kinase" evidence="8">
    <location>
        <begin position="566"/>
        <end position="775"/>
    </location>
</feature>
<evidence type="ECO:0000256" key="1">
    <source>
        <dbReference type="ARBA" id="ARBA00000085"/>
    </source>
</evidence>
<feature type="domain" description="PAC" evidence="10">
    <location>
        <begin position="241"/>
        <end position="293"/>
    </location>
</feature>